<proteinExistence type="predicted"/>
<protein>
    <submittedName>
        <fullName evidence="2">Amidohydrolase family protein</fullName>
    </submittedName>
</protein>
<dbReference type="InterPro" id="IPR011059">
    <property type="entry name" value="Metal-dep_hydrolase_composite"/>
</dbReference>
<feature type="domain" description="Amidohydrolase 3" evidence="1">
    <location>
        <begin position="100"/>
        <end position="379"/>
    </location>
</feature>
<dbReference type="Proteomes" id="UP001610706">
    <property type="component" value="Unassembled WGS sequence"/>
</dbReference>
<dbReference type="RefSeq" id="WP_395545699.1">
    <property type="nucleotide sequence ID" value="NZ_JBGFTR010000021.1"/>
</dbReference>
<reference evidence="2 3" key="1">
    <citation type="submission" date="2024-08" db="EMBL/GenBank/DDBJ databases">
        <title>Oceanimonas smirnovii Genome sequencing and assembly.</title>
        <authorList>
            <person name="Tang B."/>
        </authorList>
    </citation>
    <scope>NUCLEOTIDE SEQUENCE [LARGE SCALE GENOMIC DNA]</scope>
    <source>
        <strain evidence="2 3">OS2020-119</strain>
    </source>
</reference>
<dbReference type="InterPro" id="IPR052349">
    <property type="entry name" value="Metallo-hydrolase_Enzymes"/>
</dbReference>
<accession>A0ABW7P4D3</accession>
<dbReference type="Gene3D" id="2.30.40.10">
    <property type="entry name" value="Urease, subunit C, domain 1"/>
    <property type="match status" value="1"/>
</dbReference>
<dbReference type="EMBL" id="JBGFTR010000021">
    <property type="protein sequence ID" value="MFH7566161.1"/>
    <property type="molecule type" value="Genomic_DNA"/>
</dbReference>
<dbReference type="PANTHER" id="PTHR32027:SF9">
    <property type="entry name" value="BLL3847 PROTEIN"/>
    <property type="match status" value="1"/>
</dbReference>
<dbReference type="InterPro" id="IPR013108">
    <property type="entry name" value="Amidohydro_3"/>
</dbReference>
<dbReference type="PANTHER" id="PTHR32027">
    <property type="entry name" value="CYTOSINE DEAMINASE"/>
    <property type="match status" value="1"/>
</dbReference>
<dbReference type="SUPFAM" id="SSF51556">
    <property type="entry name" value="Metallo-dependent hydrolases"/>
    <property type="match status" value="1"/>
</dbReference>
<gene>
    <name evidence="2" type="ORF">AB9R89_12585</name>
</gene>
<dbReference type="NCBIfam" id="NF004636">
    <property type="entry name" value="PRK05985.1"/>
    <property type="match status" value="1"/>
</dbReference>
<dbReference type="Pfam" id="PF07969">
    <property type="entry name" value="Amidohydro_3"/>
    <property type="match status" value="1"/>
</dbReference>
<keyword evidence="3" id="KW-1185">Reference proteome</keyword>
<sequence>MQSTLIRNVRLSGQATSQDILIEQGHIRQISDRVSPPDHAVIIEGNHRLALPGLIDGHAHVDKSLWGMEWYVNEVSRELPEIINNEREFRRTREFDSQRQSERILRQAISLGTTHIRTHIDVDTEIRLRHVEGVLATREKLAEQIYMETVCFPQSGLLGRPGTLQLMDDALSLGCDYVGGIDPSSFERDPVAHLNAIFDLAVKHNKGVDIHLHEPGELGAFSVELITERTRSLGMKGRVTISHAFCLGEVDPARQDTLIQGLADMNIAIATTAPSNRPVPPYEKLRAAGIRVTAGNDGIRDTWSPYGNGDMLQRAMLMGLRYRWRQDREIAQALHAVTQGGADVMELKNYGLSPGCQADLVLVAGQAVADIIANPPQERTVFKAGKLIADRGECLF</sequence>
<dbReference type="SUPFAM" id="SSF51338">
    <property type="entry name" value="Composite domain of metallo-dependent hydrolases"/>
    <property type="match status" value="1"/>
</dbReference>
<dbReference type="InterPro" id="IPR032466">
    <property type="entry name" value="Metal_Hydrolase"/>
</dbReference>
<evidence type="ECO:0000313" key="3">
    <source>
        <dbReference type="Proteomes" id="UP001610706"/>
    </source>
</evidence>
<dbReference type="CDD" id="cd01293">
    <property type="entry name" value="Bact_CD"/>
    <property type="match status" value="1"/>
</dbReference>
<organism evidence="2 3">
    <name type="scientific">Oceanimonas smirnovii</name>
    <dbReference type="NCBI Taxonomy" id="264574"/>
    <lineage>
        <taxon>Bacteria</taxon>
        <taxon>Pseudomonadati</taxon>
        <taxon>Pseudomonadota</taxon>
        <taxon>Gammaproteobacteria</taxon>
        <taxon>Aeromonadales</taxon>
        <taxon>Aeromonadaceae</taxon>
        <taxon>Oceanimonas</taxon>
    </lineage>
</organism>
<name>A0ABW7P4D3_9GAMM</name>
<evidence type="ECO:0000313" key="2">
    <source>
        <dbReference type="EMBL" id="MFH7566161.1"/>
    </source>
</evidence>
<evidence type="ECO:0000259" key="1">
    <source>
        <dbReference type="Pfam" id="PF07969"/>
    </source>
</evidence>
<dbReference type="Gene3D" id="3.20.20.140">
    <property type="entry name" value="Metal-dependent hydrolases"/>
    <property type="match status" value="1"/>
</dbReference>
<comment type="caution">
    <text evidence="2">The sequence shown here is derived from an EMBL/GenBank/DDBJ whole genome shotgun (WGS) entry which is preliminary data.</text>
</comment>